<accession>A0A1Q9CP86</accession>
<dbReference type="InterPro" id="IPR002048">
    <property type="entry name" value="EF_hand_dom"/>
</dbReference>
<evidence type="ECO:0000259" key="4">
    <source>
        <dbReference type="PROSITE" id="PS50222"/>
    </source>
</evidence>
<dbReference type="Proteomes" id="UP000186817">
    <property type="component" value="Unassembled WGS sequence"/>
</dbReference>
<dbReference type="SMART" id="SM00054">
    <property type="entry name" value="EFh"/>
    <property type="match status" value="4"/>
</dbReference>
<dbReference type="Pfam" id="PF13499">
    <property type="entry name" value="EF-hand_7"/>
    <property type="match status" value="2"/>
</dbReference>
<name>A0A1Q9CP86_SYMMI</name>
<dbReference type="InterPro" id="IPR050145">
    <property type="entry name" value="Centrin_CML-like"/>
</dbReference>
<evidence type="ECO:0000256" key="3">
    <source>
        <dbReference type="ARBA" id="ARBA00022837"/>
    </source>
</evidence>
<reference evidence="5 6" key="1">
    <citation type="submission" date="2016-02" db="EMBL/GenBank/DDBJ databases">
        <title>Genome analysis of coral dinoflagellate symbionts highlights evolutionary adaptations to a symbiotic lifestyle.</title>
        <authorList>
            <person name="Aranda M."/>
            <person name="Li Y."/>
            <person name="Liew Y.J."/>
            <person name="Baumgarten S."/>
            <person name="Simakov O."/>
            <person name="Wilson M."/>
            <person name="Piel J."/>
            <person name="Ashoor H."/>
            <person name="Bougouffa S."/>
            <person name="Bajic V.B."/>
            <person name="Ryu T."/>
            <person name="Ravasi T."/>
            <person name="Bayer T."/>
            <person name="Micklem G."/>
            <person name="Kim H."/>
            <person name="Bhak J."/>
            <person name="Lajeunesse T.C."/>
            <person name="Voolstra C.R."/>
        </authorList>
    </citation>
    <scope>NUCLEOTIDE SEQUENCE [LARGE SCALE GENOMIC DNA]</scope>
    <source>
        <strain evidence="5 6">CCMP2467</strain>
    </source>
</reference>
<keyword evidence="2" id="KW-0677">Repeat</keyword>
<dbReference type="InterPro" id="IPR011992">
    <property type="entry name" value="EF-hand-dom_pair"/>
</dbReference>
<feature type="domain" description="EF-hand" evidence="4">
    <location>
        <begin position="312"/>
        <end position="347"/>
    </location>
</feature>
<proteinExistence type="predicted"/>
<sequence length="779" mass="86914">MKATPRTFANRELLPSPRVGQSSGAVMRPAMTTALRRTAAIGFLEEKLHMQADTDRPCTRELLYRGVSADGQGRKEYLRRRAGYGIAERYGQPQTEAQVMSLSLRLNPGELRPPSFGKKPIIANTFYRTRGAGGFKAAFTMHPLSELELFLQGVGVCLADCETCDLESLATGVADVLIRVQHRWAELQQFHGILESDFHSLLVPDLLRIVAVVATLQCHTDFSNKMDFQLDFALTSLQRVEGSAAMAFQITKRCLESSLKKASEASTCRDLRCADATSHGFKGYSAASEASTRRAALMVVVDIDYREYFLPDTIQELQRAFDKFDTSGDGAISVKELYQMFRSLGKKVSRQQLKHVLAEIDTDGNGEIEFEELCMLEIKMSGARPRADLIDYREFLTERQVAKLETAFLRNDRKNTGLIGLDAFCSIVESLAPWTDRTPVEQRATREDYEDVLAEVDPQCRGSIDFHQLCSGFAVLTKARKMVNYREYLQQDEVKEYRRIFNATTQKKGQSGLSKSDLDRILRRMGATLPKAQLREFFQYFDTDGSGLMDFEEFCVMLLRVRNLNKNRIVSPETCSCSQLWKEEEFSIEELQQSGFTLEDFKHASIPVAALHKDGGYSALELRRAGFSAKELKQGGVALMELRRGGYSLMDLRLAGFSAQALEGANRQLLGSFSAGDLSVLPRMAPKPVVSKGFALSSAGFALLKNAPGSFLDVAVQRPLQRQMTPMIREHTDWKSPYTGHANPTGDSLDALASTSFQRSRPSDNNGFLLDAKGKFLGG</sequence>
<dbReference type="GO" id="GO:0005509">
    <property type="term" value="F:calcium ion binding"/>
    <property type="evidence" value="ECO:0007669"/>
    <property type="project" value="InterPro"/>
</dbReference>
<keyword evidence="1" id="KW-0479">Metal-binding</keyword>
<dbReference type="SUPFAM" id="SSF47473">
    <property type="entry name" value="EF-hand"/>
    <property type="match status" value="2"/>
</dbReference>
<evidence type="ECO:0000256" key="2">
    <source>
        <dbReference type="ARBA" id="ARBA00022737"/>
    </source>
</evidence>
<dbReference type="PANTHER" id="PTHR23050">
    <property type="entry name" value="CALCIUM BINDING PROTEIN"/>
    <property type="match status" value="1"/>
</dbReference>
<dbReference type="Pfam" id="PF25296">
    <property type="entry name" value="Decapeptide"/>
    <property type="match status" value="1"/>
</dbReference>
<dbReference type="CDD" id="cd00051">
    <property type="entry name" value="EFh"/>
    <property type="match status" value="2"/>
</dbReference>
<feature type="domain" description="EF-hand" evidence="4">
    <location>
        <begin position="348"/>
        <end position="383"/>
    </location>
</feature>
<dbReference type="PROSITE" id="PS50222">
    <property type="entry name" value="EF_HAND_2"/>
    <property type="match status" value="3"/>
</dbReference>
<dbReference type="Gene3D" id="1.10.238.10">
    <property type="entry name" value="EF-hand"/>
    <property type="match status" value="3"/>
</dbReference>
<comment type="caution">
    <text evidence="5">The sequence shown here is derived from an EMBL/GenBank/DDBJ whole genome shotgun (WGS) entry which is preliminary data.</text>
</comment>
<keyword evidence="3" id="KW-0106">Calcium</keyword>
<dbReference type="Pfam" id="PF22589">
    <property type="entry name" value="SPMIP1"/>
    <property type="match status" value="1"/>
</dbReference>
<dbReference type="FunFam" id="1.10.238.10:FF:000336">
    <property type="entry name" value="HLH domain-containing protein"/>
    <property type="match status" value="1"/>
</dbReference>
<dbReference type="PROSITE" id="PS00018">
    <property type="entry name" value="EF_HAND_1"/>
    <property type="match status" value="3"/>
</dbReference>
<evidence type="ECO:0000313" key="6">
    <source>
        <dbReference type="Proteomes" id="UP000186817"/>
    </source>
</evidence>
<dbReference type="EMBL" id="LSRX01001022">
    <property type="protein sequence ID" value="OLP84726.1"/>
    <property type="molecule type" value="Genomic_DNA"/>
</dbReference>
<dbReference type="OrthoDB" id="410807at2759"/>
<organism evidence="5 6">
    <name type="scientific">Symbiodinium microadriaticum</name>
    <name type="common">Dinoflagellate</name>
    <name type="synonym">Zooxanthella microadriatica</name>
    <dbReference type="NCBI Taxonomy" id="2951"/>
    <lineage>
        <taxon>Eukaryota</taxon>
        <taxon>Sar</taxon>
        <taxon>Alveolata</taxon>
        <taxon>Dinophyceae</taxon>
        <taxon>Suessiales</taxon>
        <taxon>Symbiodiniaceae</taxon>
        <taxon>Symbiodinium</taxon>
    </lineage>
</organism>
<evidence type="ECO:0000256" key="1">
    <source>
        <dbReference type="ARBA" id="ARBA00022723"/>
    </source>
</evidence>
<evidence type="ECO:0000313" key="5">
    <source>
        <dbReference type="EMBL" id="OLP84726.1"/>
    </source>
</evidence>
<dbReference type="InterPro" id="IPR018247">
    <property type="entry name" value="EF_Hand_1_Ca_BS"/>
</dbReference>
<dbReference type="AlphaFoldDB" id="A0A1Q9CP86"/>
<protein>
    <submittedName>
        <fullName evidence="5">Calmodulin-like protein 12</fullName>
    </submittedName>
</protein>
<dbReference type="InterPro" id="IPR057481">
    <property type="entry name" value="Decapeptide"/>
</dbReference>
<dbReference type="InterPro" id="IPR054323">
    <property type="entry name" value="SPMIP1_C"/>
</dbReference>
<gene>
    <name evidence="5" type="primary">CML12</name>
    <name evidence="5" type="ORF">AK812_SmicGene34375</name>
</gene>
<keyword evidence="6" id="KW-1185">Reference proteome</keyword>
<feature type="domain" description="EF-hand" evidence="4">
    <location>
        <begin position="529"/>
        <end position="564"/>
    </location>
</feature>